<evidence type="ECO:0000259" key="4">
    <source>
        <dbReference type="Pfam" id="PF00891"/>
    </source>
</evidence>
<evidence type="ECO:0000256" key="2">
    <source>
        <dbReference type="ARBA" id="ARBA00022679"/>
    </source>
</evidence>
<dbReference type="Proteomes" id="UP000698924">
    <property type="component" value="Unassembled WGS sequence"/>
</dbReference>
<dbReference type="Gene3D" id="1.10.10.10">
    <property type="entry name" value="Winged helix-like DNA-binding domain superfamily/Winged helix DNA-binding domain"/>
    <property type="match status" value="1"/>
</dbReference>
<evidence type="ECO:0000313" key="6">
    <source>
        <dbReference type="EMBL" id="MBM6858008.1"/>
    </source>
</evidence>
<dbReference type="EMBL" id="JACJMO010000016">
    <property type="protein sequence ID" value="MBM6858008.1"/>
    <property type="molecule type" value="Genomic_DNA"/>
</dbReference>
<dbReference type="Gene3D" id="3.40.50.150">
    <property type="entry name" value="Vaccinia Virus protein VP39"/>
    <property type="match status" value="1"/>
</dbReference>
<proteinExistence type="predicted"/>
<dbReference type="InterPro" id="IPR036390">
    <property type="entry name" value="WH_DNA-bd_sf"/>
</dbReference>
<name>A0AA40ZU12_9BACT</name>
<dbReference type="InterPro" id="IPR036388">
    <property type="entry name" value="WH-like_DNA-bd_sf"/>
</dbReference>
<dbReference type="SUPFAM" id="SSF46785">
    <property type="entry name" value="Winged helix' DNA-binding domain"/>
    <property type="match status" value="1"/>
</dbReference>
<dbReference type="AlphaFoldDB" id="A0AA40ZU12"/>
<dbReference type="PROSITE" id="PS51683">
    <property type="entry name" value="SAM_OMT_II"/>
    <property type="match status" value="1"/>
</dbReference>
<sequence length="368" mass="42315">MKLFPDLEKLYTRERFTAREAQDRAEFIAWGPIVFQVSRLMIKFGILEMLRESDEGMTREEICQATGLSDYAVKCMTEASLCIGTILVDTETDRFTLSKTGWFLLNDHATRVNVDFNHDVNYEGWFRLEESFKENRPVGLEHFGNWPTVYEGLSELPSQVQKSWFGFDHFYSDSSFPEALEIIFKKHNTRSLYDVGGNTGKWALQCVNYDKDVEVTILDLPQQIQMMEENVKGKNGCERIKGFGIDLLDKNRNFPQRVGGIDAIWMSQFLDCFSMDEIVSILTRAKTAMTDSTRLYIMETLWDRQRFGTAAFCLTMTSLYFTAIANGNSKMYNTEDMEKCIHDAGLTIEQIYDGLGQGHSIIVCKLIN</sequence>
<keyword evidence="3" id="KW-0949">S-adenosyl-L-methionine</keyword>
<dbReference type="GO" id="GO:0008171">
    <property type="term" value="F:O-methyltransferase activity"/>
    <property type="evidence" value="ECO:0007669"/>
    <property type="project" value="InterPro"/>
</dbReference>
<dbReference type="InterPro" id="IPR049480">
    <property type="entry name" value="BVU_1015-like_N"/>
</dbReference>
<comment type="caution">
    <text evidence="6">The sequence shown here is derived from an EMBL/GenBank/DDBJ whole genome shotgun (WGS) entry which is preliminary data.</text>
</comment>
<protein>
    <submittedName>
        <fullName evidence="6">SAM-dependent methyltransferase</fullName>
    </submittedName>
</protein>
<keyword evidence="2" id="KW-0808">Transferase</keyword>
<dbReference type="InterPro" id="IPR029063">
    <property type="entry name" value="SAM-dependent_MTases_sf"/>
</dbReference>
<evidence type="ECO:0000313" key="7">
    <source>
        <dbReference type="Proteomes" id="UP000698924"/>
    </source>
</evidence>
<evidence type="ECO:0000259" key="5">
    <source>
        <dbReference type="Pfam" id="PF21212"/>
    </source>
</evidence>
<dbReference type="PANTHER" id="PTHR43712">
    <property type="entry name" value="PUTATIVE (AFU_ORTHOLOGUE AFUA_4G14580)-RELATED"/>
    <property type="match status" value="1"/>
</dbReference>
<dbReference type="SUPFAM" id="SSF53335">
    <property type="entry name" value="S-adenosyl-L-methionine-dependent methyltransferases"/>
    <property type="match status" value="1"/>
</dbReference>
<feature type="domain" description="BVU-1015-like N-terminal dimerisation-like" evidence="5">
    <location>
        <begin position="22"/>
        <end position="95"/>
    </location>
</feature>
<reference evidence="6 7" key="1">
    <citation type="journal article" date="2021" name="Sci. Rep.">
        <title>The distribution of antibiotic resistance genes in chicken gut microbiota commensals.</title>
        <authorList>
            <person name="Juricova H."/>
            <person name="Matiasovicova J."/>
            <person name="Kubasova T."/>
            <person name="Cejkova D."/>
            <person name="Rychlik I."/>
        </authorList>
    </citation>
    <scope>NUCLEOTIDE SEQUENCE [LARGE SCALE GENOMIC DNA]</scope>
    <source>
        <strain evidence="6 7">An421</strain>
    </source>
</reference>
<dbReference type="Pfam" id="PF00891">
    <property type="entry name" value="Methyltransf_2"/>
    <property type="match status" value="1"/>
</dbReference>
<dbReference type="RefSeq" id="WP_204972268.1">
    <property type="nucleotide sequence ID" value="NZ_JAAZTS010000016.1"/>
</dbReference>
<evidence type="ECO:0000256" key="3">
    <source>
        <dbReference type="ARBA" id="ARBA00022691"/>
    </source>
</evidence>
<dbReference type="InterPro" id="IPR001077">
    <property type="entry name" value="COMT_C"/>
</dbReference>
<organism evidence="6 7">
    <name type="scientific">Caecibacteroides pullorum</name>
    <dbReference type="NCBI Taxonomy" id="2725562"/>
    <lineage>
        <taxon>Bacteria</taxon>
        <taxon>Pseudomonadati</taxon>
        <taxon>Bacteroidota</taxon>
        <taxon>Bacteroidia</taxon>
        <taxon>Bacteroidales</taxon>
        <taxon>Bacteroidaceae</taxon>
        <taxon>Caecibacteroides</taxon>
    </lineage>
</organism>
<gene>
    <name evidence="6" type="ORF">H6D15_10430</name>
</gene>
<dbReference type="InterPro" id="IPR016461">
    <property type="entry name" value="COMT-like"/>
</dbReference>
<accession>A0AA40ZU12</accession>
<dbReference type="Gene3D" id="1.20.58.1390">
    <property type="match status" value="1"/>
</dbReference>
<evidence type="ECO:0000256" key="1">
    <source>
        <dbReference type="ARBA" id="ARBA00022603"/>
    </source>
</evidence>
<dbReference type="PANTHER" id="PTHR43712:SF2">
    <property type="entry name" value="O-METHYLTRANSFERASE CICE"/>
    <property type="match status" value="1"/>
</dbReference>
<dbReference type="GO" id="GO:0032259">
    <property type="term" value="P:methylation"/>
    <property type="evidence" value="ECO:0007669"/>
    <property type="project" value="UniProtKB-KW"/>
</dbReference>
<keyword evidence="7" id="KW-1185">Reference proteome</keyword>
<feature type="domain" description="O-methyltransferase C-terminal" evidence="4">
    <location>
        <begin position="187"/>
        <end position="345"/>
    </location>
</feature>
<dbReference type="Pfam" id="PF21212">
    <property type="entry name" value="Dimerisation2-like_dom"/>
    <property type="match status" value="1"/>
</dbReference>
<keyword evidence="1 6" id="KW-0489">Methyltransferase</keyword>